<evidence type="ECO:0000259" key="5">
    <source>
        <dbReference type="PROSITE" id="PS50987"/>
    </source>
</evidence>
<dbReference type="Gene3D" id="1.10.10.10">
    <property type="entry name" value="Winged helix-like DNA-binding domain superfamily/Winged helix DNA-binding domain"/>
    <property type="match status" value="1"/>
</dbReference>
<dbReference type="InterPro" id="IPR011991">
    <property type="entry name" value="ArsR-like_HTH"/>
</dbReference>
<evidence type="ECO:0000313" key="7">
    <source>
        <dbReference type="Proteomes" id="UP001595872"/>
    </source>
</evidence>
<feature type="domain" description="HTH arsR-type" evidence="5">
    <location>
        <begin position="17"/>
        <end position="111"/>
    </location>
</feature>
<protein>
    <submittedName>
        <fullName evidence="6">ArsR/SmtB family transcription factor</fullName>
    </submittedName>
</protein>
<dbReference type="NCBIfam" id="NF033788">
    <property type="entry name" value="HTH_metalloreg"/>
    <property type="match status" value="1"/>
</dbReference>
<evidence type="ECO:0000256" key="2">
    <source>
        <dbReference type="ARBA" id="ARBA00023125"/>
    </source>
</evidence>
<dbReference type="SMART" id="SM00418">
    <property type="entry name" value="HTH_ARSR"/>
    <property type="match status" value="1"/>
</dbReference>
<keyword evidence="7" id="KW-1185">Reference proteome</keyword>
<sequence>MGHGAPQPSGGTPRTRLDAAGAARVATTLQALATPSRLLILARLREGPLPATELAAEVGMEQSACSHQLRLLRNLGLVVGTRRGRSVVYALYDDHVAALLDQALYHVEHLNLGLSDAVPAASVPSEPVPSEPVPADASGLDTAGQSS</sequence>
<dbReference type="InterPro" id="IPR051011">
    <property type="entry name" value="Metal_resp_trans_reg"/>
</dbReference>
<dbReference type="RefSeq" id="WP_378257188.1">
    <property type="nucleotide sequence ID" value="NZ_JBHSIT010000005.1"/>
</dbReference>
<dbReference type="InterPro" id="IPR036390">
    <property type="entry name" value="WH_DNA-bd_sf"/>
</dbReference>
<comment type="caution">
    <text evidence="6">The sequence shown here is derived from an EMBL/GenBank/DDBJ whole genome shotgun (WGS) entry which is preliminary data.</text>
</comment>
<dbReference type="PANTHER" id="PTHR43132">
    <property type="entry name" value="ARSENICAL RESISTANCE OPERON REPRESSOR ARSR-RELATED"/>
    <property type="match status" value="1"/>
</dbReference>
<feature type="region of interest" description="Disordered" evidence="4">
    <location>
        <begin position="121"/>
        <end position="147"/>
    </location>
</feature>
<keyword evidence="3" id="KW-0804">Transcription</keyword>
<organism evidence="6 7">
    <name type="scientific">Actinomadura gamaensis</name>
    <dbReference type="NCBI Taxonomy" id="1763541"/>
    <lineage>
        <taxon>Bacteria</taxon>
        <taxon>Bacillati</taxon>
        <taxon>Actinomycetota</taxon>
        <taxon>Actinomycetes</taxon>
        <taxon>Streptosporangiales</taxon>
        <taxon>Thermomonosporaceae</taxon>
        <taxon>Actinomadura</taxon>
    </lineage>
</organism>
<name>A0ABV9U1R4_9ACTN</name>
<evidence type="ECO:0000256" key="3">
    <source>
        <dbReference type="ARBA" id="ARBA00023163"/>
    </source>
</evidence>
<evidence type="ECO:0000256" key="1">
    <source>
        <dbReference type="ARBA" id="ARBA00023015"/>
    </source>
</evidence>
<dbReference type="PROSITE" id="PS50987">
    <property type="entry name" value="HTH_ARSR_2"/>
    <property type="match status" value="1"/>
</dbReference>
<dbReference type="CDD" id="cd00090">
    <property type="entry name" value="HTH_ARSR"/>
    <property type="match status" value="1"/>
</dbReference>
<proteinExistence type="predicted"/>
<dbReference type="Proteomes" id="UP001595872">
    <property type="component" value="Unassembled WGS sequence"/>
</dbReference>
<dbReference type="EMBL" id="JBHSIT010000005">
    <property type="protein sequence ID" value="MFC4909576.1"/>
    <property type="molecule type" value="Genomic_DNA"/>
</dbReference>
<dbReference type="Pfam" id="PF01022">
    <property type="entry name" value="HTH_5"/>
    <property type="match status" value="1"/>
</dbReference>
<evidence type="ECO:0000313" key="6">
    <source>
        <dbReference type="EMBL" id="MFC4909576.1"/>
    </source>
</evidence>
<dbReference type="PRINTS" id="PR00778">
    <property type="entry name" value="HTHARSR"/>
</dbReference>
<evidence type="ECO:0000256" key="4">
    <source>
        <dbReference type="SAM" id="MobiDB-lite"/>
    </source>
</evidence>
<dbReference type="SUPFAM" id="SSF46785">
    <property type="entry name" value="Winged helix' DNA-binding domain"/>
    <property type="match status" value="1"/>
</dbReference>
<dbReference type="InterPro" id="IPR001845">
    <property type="entry name" value="HTH_ArsR_DNA-bd_dom"/>
</dbReference>
<reference evidence="7" key="1">
    <citation type="journal article" date="2019" name="Int. J. Syst. Evol. Microbiol.">
        <title>The Global Catalogue of Microorganisms (GCM) 10K type strain sequencing project: providing services to taxonomists for standard genome sequencing and annotation.</title>
        <authorList>
            <consortium name="The Broad Institute Genomics Platform"/>
            <consortium name="The Broad Institute Genome Sequencing Center for Infectious Disease"/>
            <person name="Wu L."/>
            <person name="Ma J."/>
        </authorList>
    </citation>
    <scope>NUCLEOTIDE SEQUENCE [LARGE SCALE GENOMIC DNA]</scope>
    <source>
        <strain evidence="7">KLKA75</strain>
    </source>
</reference>
<keyword evidence="1" id="KW-0805">Transcription regulation</keyword>
<keyword evidence="2" id="KW-0238">DNA-binding</keyword>
<dbReference type="PANTHER" id="PTHR43132:SF6">
    <property type="entry name" value="HTH-TYPE TRANSCRIPTIONAL REPRESSOR CZRA"/>
    <property type="match status" value="1"/>
</dbReference>
<accession>A0ABV9U1R4</accession>
<dbReference type="InterPro" id="IPR036388">
    <property type="entry name" value="WH-like_DNA-bd_sf"/>
</dbReference>
<gene>
    <name evidence="6" type="ORF">ACFPCY_19795</name>
</gene>